<keyword evidence="5 7" id="KW-0560">Oxidoreductase</keyword>
<dbReference type="STRING" id="1420851.AU255_08725"/>
<evidence type="ECO:0000256" key="5">
    <source>
        <dbReference type="ARBA" id="ARBA00023002"/>
    </source>
</evidence>
<gene>
    <name evidence="8" type="ORF">AU255_08725</name>
</gene>
<dbReference type="PROSITE" id="PS00507">
    <property type="entry name" value="NI_HGENASE_L_1"/>
    <property type="match status" value="1"/>
</dbReference>
<dbReference type="EMBL" id="LPUF01000001">
    <property type="protein sequence ID" value="OQK17928.1"/>
    <property type="molecule type" value="Genomic_DNA"/>
</dbReference>
<dbReference type="Pfam" id="PF00374">
    <property type="entry name" value="NiFeSe_Hases"/>
    <property type="match status" value="2"/>
</dbReference>
<sequence length="500" mass="56076">MYENLETAKNPEKLKRVVVDPVSRVEGHGKVTLLLDENNKVQQARLHIVEFRGFEKFIQGRPYWELPVLVQRLCGICPVSHHLAAAKAIDQLVGIDPENLPVAADKLRRLLHFGQVLQSHALHFFHLSSPDLLFGFESDISKRNIIAVLNDYPDIGLQGVKLRKFGQEVIRMVSGKRIHGTGAIPGGMNKSLTKEERDYLLADVDQMIEWSAGSVALIKKVHCSNLPYYDDFATISTNYLGLTKADGALELYHGGIRAKDTQGKTILDHFDYCHYNDIIHEEVRSWTYMKFPYLTALGKEDGWYRVGPLARVNNCDYIDTPLAEKQRVAFKQHAGDAAMVHSTLAFHWARLIEVLHCAESIKTLLNDPDIMSKDLVAQGEKRYHGIGVIEAPRGTLFHDYQIDENDIVTKANLIVSTTSNNMGMNESVRQVAAEYLSGEELTKPLLNNLEVAIRAYDPCLSCATHAVGKMPLQVELVDAEGVLIDKIMKQSNGEIVKLTE</sequence>
<dbReference type="InterPro" id="IPR018194">
    <property type="entry name" value="Ni-dep_hyd_lsu_Ni_BS"/>
</dbReference>
<dbReference type="AlphaFoldDB" id="A0A1V8M8T6"/>
<evidence type="ECO:0000256" key="4">
    <source>
        <dbReference type="ARBA" id="ARBA00022723"/>
    </source>
</evidence>
<dbReference type="SUPFAM" id="SSF56762">
    <property type="entry name" value="HydB/Nqo4-like"/>
    <property type="match status" value="1"/>
</dbReference>
<feature type="binding site" evidence="6">
    <location>
        <position position="77"/>
    </location>
    <ligand>
        <name>Fe cation</name>
        <dbReference type="ChEBI" id="CHEBI:24875"/>
    </ligand>
</feature>
<name>A0A1V8M8T6_9GAMM</name>
<feature type="binding site" evidence="6">
    <location>
        <position position="74"/>
    </location>
    <ligand>
        <name>Ni(2+)</name>
        <dbReference type="ChEBI" id="CHEBI:49786"/>
    </ligand>
</feature>
<keyword evidence="9" id="KW-1185">Reference proteome</keyword>
<dbReference type="OrthoDB" id="9761717at2"/>
<reference evidence="8 9" key="1">
    <citation type="submission" date="2015-12" db="EMBL/GenBank/DDBJ databases">
        <authorList>
            <person name="Shamseldin A."/>
            <person name="Moawad H."/>
            <person name="Abd El-Rahim W.M."/>
            <person name="Sadowsky M.J."/>
        </authorList>
    </citation>
    <scope>NUCLEOTIDE SEQUENCE [LARGE SCALE GENOMIC DNA]</scope>
    <source>
        <strain evidence="8 9">WF1</strain>
    </source>
</reference>
<evidence type="ECO:0000256" key="2">
    <source>
        <dbReference type="ARBA" id="ARBA00009292"/>
    </source>
</evidence>
<proteinExistence type="inferred from homology"/>
<feature type="binding site" evidence="6">
    <location>
        <position position="462"/>
    </location>
    <ligand>
        <name>Fe cation</name>
        <dbReference type="ChEBI" id="CHEBI:24875"/>
    </ligand>
</feature>
<evidence type="ECO:0000256" key="6">
    <source>
        <dbReference type="PIRSR" id="PIRSR601501-1"/>
    </source>
</evidence>
<comment type="caution">
    <text evidence="8">The sequence shown here is derived from an EMBL/GenBank/DDBJ whole genome shotgun (WGS) entry which is preliminary data.</text>
</comment>
<evidence type="ECO:0000313" key="8">
    <source>
        <dbReference type="EMBL" id="OQK17928.1"/>
    </source>
</evidence>
<dbReference type="GO" id="GO:0016151">
    <property type="term" value="F:nickel cation binding"/>
    <property type="evidence" value="ECO:0007669"/>
    <property type="project" value="InterPro"/>
</dbReference>
<dbReference type="Proteomes" id="UP000191980">
    <property type="component" value="Unassembled WGS sequence"/>
</dbReference>
<keyword evidence="6" id="KW-0460">Magnesium</keyword>
<dbReference type="GO" id="GO:0008901">
    <property type="term" value="F:ferredoxin hydrogenase activity"/>
    <property type="evidence" value="ECO:0007669"/>
    <property type="project" value="InterPro"/>
</dbReference>
<comment type="cofactor">
    <cofactor evidence="1 6">
        <name>Ni(2+)</name>
        <dbReference type="ChEBI" id="CHEBI:49786"/>
    </cofactor>
</comment>
<comment type="similarity">
    <text evidence="2 7">Belongs to the [NiFe]/[NiFeSe] hydrogenase large subunit family.</text>
</comment>
<dbReference type="InterPro" id="IPR029014">
    <property type="entry name" value="NiFe-Hase_large"/>
</dbReference>
<comment type="cofactor">
    <cofactor evidence="6">
        <name>Fe cation</name>
        <dbReference type="ChEBI" id="CHEBI:24875"/>
    </cofactor>
</comment>
<keyword evidence="3 6" id="KW-0533">Nickel</keyword>
<organism evidence="8 9">
    <name type="scientific">Methyloprofundus sedimenti</name>
    <dbReference type="NCBI Taxonomy" id="1420851"/>
    <lineage>
        <taxon>Bacteria</taxon>
        <taxon>Pseudomonadati</taxon>
        <taxon>Pseudomonadota</taxon>
        <taxon>Gammaproteobacteria</taxon>
        <taxon>Methylococcales</taxon>
        <taxon>Methylococcaceae</taxon>
        <taxon>Methyloprofundus</taxon>
    </lineage>
</organism>
<evidence type="ECO:0000256" key="3">
    <source>
        <dbReference type="ARBA" id="ARBA00022596"/>
    </source>
</evidence>
<accession>A0A1V8M8T6</accession>
<feature type="binding site" evidence="6">
    <location>
        <position position="465"/>
    </location>
    <ligand>
        <name>Mg(2+)</name>
        <dbReference type="ChEBI" id="CHEBI:18420"/>
    </ligand>
</feature>
<feature type="binding site" evidence="6">
    <location>
        <position position="55"/>
    </location>
    <ligand>
        <name>Mg(2+)</name>
        <dbReference type="ChEBI" id="CHEBI:18420"/>
    </ligand>
</feature>
<feature type="binding site" evidence="6">
    <location>
        <position position="77"/>
    </location>
    <ligand>
        <name>Ni(2+)</name>
        <dbReference type="ChEBI" id="CHEBI:49786"/>
    </ligand>
</feature>
<dbReference type="Gene3D" id="1.10.645.10">
    <property type="entry name" value="Cytochrome-c3 Hydrogenase, chain B"/>
    <property type="match status" value="1"/>
</dbReference>
<dbReference type="InterPro" id="IPR001501">
    <property type="entry name" value="Ni-dep_hyd_lsu"/>
</dbReference>
<dbReference type="RefSeq" id="WP_080522534.1">
    <property type="nucleotide sequence ID" value="NZ_LPUF01000001.1"/>
</dbReference>
<dbReference type="PROSITE" id="PS00508">
    <property type="entry name" value="NI_HGENASE_L_2"/>
    <property type="match status" value="1"/>
</dbReference>
<dbReference type="PANTHER" id="PTHR43600:SF2">
    <property type="entry name" value="F420-NON-REDUCING HYDROGENASE VHU SUBUNIT A"/>
    <property type="match status" value="1"/>
</dbReference>
<keyword evidence="4 6" id="KW-0479">Metal-binding</keyword>
<evidence type="ECO:0000256" key="1">
    <source>
        <dbReference type="ARBA" id="ARBA00001967"/>
    </source>
</evidence>
<evidence type="ECO:0000313" key="9">
    <source>
        <dbReference type="Proteomes" id="UP000191980"/>
    </source>
</evidence>
<feature type="binding site" evidence="6">
    <location>
        <position position="459"/>
    </location>
    <ligand>
        <name>Ni(2+)</name>
        <dbReference type="ChEBI" id="CHEBI:49786"/>
    </ligand>
</feature>
<keyword evidence="6" id="KW-0408">Iron</keyword>
<protein>
    <submittedName>
        <fullName evidence="8">NADP oxidoreductase</fullName>
    </submittedName>
</protein>
<dbReference type="PANTHER" id="PTHR43600">
    <property type="entry name" value="COENZYME F420 HYDROGENASE, SUBUNIT ALPHA"/>
    <property type="match status" value="1"/>
</dbReference>
<evidence type="ECO:0000256" key="7">
    <source>
        <dbReference type="RuleBase" id="RU003896"/>
    </source>
</evidence>
<feature type="binding site" evidence="6">
    <location>
        <position position="413"/>
    </location>
    <ligand>
        <name>Mg(2+)</name>
        <dbReference type="ChEBI" id="CHEBI:18420"/>
    </ligand>
</feature>